<sequence>MLHLIFQSSEVDVVLERIEAGDAVVFIGSSILRLIKRGSMTKVLKQSAKSCYLCALSDDLALFGIDRGDLIDGVRVIEYTEWVELAVTHQQSLSWC</sequence>
<dbReference type="SUPFAM" id="SSF75169">
    <property type="entry name" value="DsrEFH-like"/>
    <property type="match status" value="1"/>
</dbReference>
<dbReference type="Proteomes" id="UP000008315">
    <property type="component" value="Chromosome"/>
</dbReference>
<dbReference type="STRING" id="1091494.MEALZ_0398"/>
<dbReference type="RefSeq" id="WP_014146907.1">
    <property type="nucleotide sequence ID" value="NC_016112.1"/>
</dbReference>
<dbReference type="HOGENOM" id="CLU_166087_0_0_6"/>
<dbReference type="AlphaFoldDB" id="G4SXP3"/>
<dbReference type="NCBIfam" id="TIGR03011">
    <property type="entry name" value="sulf_tusB_dsrH"/>
    <property type="match status" value="1"/>
</dbReference>
<organism evidence="1 2">
    <name type="scientific">Methylotuvimicrobium alcaliphilum (strain DSM 19304 / NCIMB 14124 / VKM B-2133 / 20Z)</name>
    <name type="common">Methylomicrobium alcaliphilum</name>
    <dbReference type="NCBI Taxonomy" id="1091494"/>
    <lineage>
        <taxon>Bacteria</taxon>
        <taxon>Pseudomonadati</taxon>
        <taxon>Pseudomonadota</taxon>
        <taxon>Gammaproteobacteria</taxon>
        <taxon>Methylococcales</taxon>
        <taxon>Methylococcaceae</taxon>
        <taxon>Methylotuvimicrobium</taxon>
    </lineage>
</organism>
<reference evidence="2" key="1">
    <citation type="journal article" date="2012" name="J. Bacteriol.">
        <title>Genome sequence of the haloalkaliphilic methanotrophic bacterium Methylomicrobium alcaliphilum 20Z.</title>
        <authorList>
            <person name="Vuilleumier S."/>
            <person name="Khmelenina V.N."/>
            <person name="Bringel F."/>
            <person name="Reshetnikov A.S."/>
            <person name="Lajus A."/>
            <person name="Mangenot S."/>
            <person name="Rouy Z."/>
            <person name="Op den Camp H.J."/>
            <person name="Jetten M.S."/>
            <person name="Dispirito A.A."/>
            <person name="Dunfield P."/>
            <person name="Klotz M.G."/>
            <person name="Semrau J.D."/>
            <person name="Stein L.Y."/>
            <person name="Barbe V."/>
            <person name="Medigue C."/>
            <person name="Trotsenko Y.A."/>
            <person name="Kalyuzhnaya M.G."/>
        </authorList>
    </citation>
    <scope>NUCLEOTIDE SEQUENCE [LARGE SCALE GENOMIC DNA]</scope>
    <source>
        <strain evidence="2">DSM 19304 / NCIMB 14124 / VKM B-2133 / 20Z</strain>
    </source>
</reference>
<dbReference type="InterPro" id="IPR027396">
    <property type="entry name" value="DsrEFH-like"/>
</dbReference>
<protein>
    <submittedName>
        <fullName evidence="1">Sulfur relay protein TusB/DsrH</fullName>
    </submittedName>
</protein>
<evidence type="ECO:0000313" key="2">
    <source>
        <dbReference type="Proteomes" id="UP000008315"/>
    </source>
</evidence>
<evidence type="ECO:0000313" key="1">
    <source>
        <dbReference type="EMBL" id="CCE22098.1"/>
    </source>
</evidence>
<dbReference type="EMBL" id="FO082060">
    <property type="protein sequence ID" value="CCE22098.1"/>
    <property type="molecule type" value="Genomic_DNA"/>
</dbReference>
<dbReference type="GO" id="GO:0005737">
    <property type="term" value="C:cytoplasm"/>
    <property type="evidence" value="ECO:0007669"/>
    <property type="project" value="InterPro"/>
</dbReference>
<dbReference type="InterPro" id="IPR007215">
    <property type="entry name" value="Sulphur_relay_TusB/DsrH"/>
</dbReference>
<dbReference type="KEGG" id="mah:MEALZ_0398"/>
<accession>G4SXP3</accession>
<dbReference type="Gene3D" id="3.40.1260.10">
    <property type="entry name" value="DsrEFH-like"/>
    <property type="match status" value="1"/>
</dbReference>
<gene>
    <name evidence="1" type="ordered locus">MEALZ_0398</name>
</gene>
<keyword evidence="2" id="KW-1185">Reference proteome</keyword>
<name>G4SXP3_META2</name>
<dbReference type="Pfam" id="PF04077">
    <property type="entry name" value="DsrH"/>
    <property type="match status" value="1"/>
</dbReference>
<dbReference type="PATRIC" id="fig|271065.3.peg.414"/>
<dbReference type="GO" id="GO:0002143">
    <property type="term" value="P:tRNA wobble position uridine thiolation"/>
    <property type="evidence" value="ECO:0007669"/>
    <property type="project" value="InterPro"/>
</dbReference>
<proteinExistence type="predicted"/>